<evidence type="ECO:0000256" key="1">
    <source>
        <dbReference type="ARBA" id="ARBA00006847"/>
    </source>
</evidence>
<dbReference type="Gene3D" id="3.40.50.300">
    <property type="entry name" value="P-loop containing nucleotide triphosphate hydrolases"/>
    <property type="match status" value="2"/>
</dbReference>
<dbReference type="InterPro" id="IPR038257">
    <property type="entry name" value="CRISPR-assoc_Cas3_HD_sf"/>
</dbReference>
<dbReference type="NCBIfam" id="TIGR01596">
    <property type="entry name" value="cas3_HD"/>
    <property type="match status" value="1"/>
</dbReference>
<dbReference type="InterPro" id="IPR006474">
    <property type="entry name" value="Helicase_Cas3_CRISPR-ass_core"/>
</dbReference>
<keyword evidence="3" id="KW-0540">Nuclease</keyword>
<dbReference type="GO" id="GO:0005524">
    <property type="term" value="F:ATP binding"/>
    <property type="evidence" value="ECO:0007669"/>
    <property type="project" value="UniProtKB-KW"/>
</dbReference>
<dbReference type="Pfam" id="PF22590">
    <property type="entry name" value="Cas3-like_C_2"/>
    <property type="match status" value="1"/>
</dbReference>
<comment type="similarity">
    <text evidence="1">In the N-terminal section; belongs to the CRISPR-associated nuclease Cas3-HD family.</text>
</comment>
<dbReference type="EMBL" id="LR134142">
    <property type="protein sequence ID" value="VEA03935.1"/>
    <property type="molecule type" value="Genomic_DNA"/>
</dbReference>
<organism evidence="11 12">
    <name type="scientific">Salmonella enterica subsp. enterica serovar Sanjuan</name>
    <dbReference type="NCBI Taxonomy" id="1160765"/>
    <lineage>
        <taxon>Bacteria</taxon>
        <taxon>Pseudomonadati</taxon>
        <taxon>Pseudomonadota</taxon>
        <taxon>Gammaproteobacteria</taxon>
        <taxon>Enterobacterales</taxon>
        <taxon>Enterobacteriaceae</taxon>
        <taxon>Salmonella</taxon>
    </lineage>
</organism>
<dbReference type="GO" id="GO:0003723">
    <property type="term" value="F:RNA binding"/>
    <property type="evidence" value="ECO:0007669"/>
    <property type="project" value="TreeGrafter"/>
</dbReference>
<feature type="domain" description="HD Cas3-type" evidence="10">
    <location>
        <begin position="23"/>
        <end position="227"/>
    </location>
</feature>
<keyword evidence="6" id="KW-0378">Hydrolase</keyword>
<dbReference type="InterPro" id="IPR050547">
    <property type="entry name" value="DEAD_box_RNA_helicases"/>
</dbReference>
<accession>A0A447NKT2</accession>
<dbReference type="GO" id="GO:0051607">
    <property type="term" value="P:defense response to virus"/>
    <property type="evidence" value="ECO:0007669"/>
    <property type="project" value="UniProtKB-KW"/>
</dbReference>
<dbReference type="InterPro" id="IPR027417">
    <property type="entry name" value="P-loop_NTPase"/>
</dbReference>
<evidence type="ECO:0000313" key="11">
    <source>
        <dbReference type="EMBL" id="VEA03935.1"/>
    </source>
</evidence>
<dbReference type="PROSITE" id="PS51643">
    <property type="entry name" value="HD_CAS3"/>
    <property type="match status" value="1"/>
</dbReference>
<comment type="similarity">
    <text evidence="2">In the central section; belongs to the CRISPR-associated helicase Cas3 family.</text>
</comment>
<dbReference type="SMART" id="SM00487">
    <property type="entry name" value="DEXDc"/>
    <property type="match status" value="1"/>
</dbReference>
<evidence type="ECO:0000256" key="5">
    <source>
        <dbReference type="ARBA" id="ARBA00022741"/>
    </source>
</evidence>
<dbReference type="AlphaFoldDB" id="A0A447NKT2"/>
<dbReference type="GO" id="GO:0003724">
    <property type="term" value="F:RNA helicase activity"/>
    <property type="evidence" value="ECO:0007669"/>
    <property type="project" value="TreeGrafter"/>
</dbReference>
<dbReference type="PANTHER" id="PTHR47963">
    <property type="entry name" value="DEAD-BOX ATP-DEPENDENT RNA HELICASE 47, MITOCHONDRIAL"/>
    <property type="match status" value="1"/>
</dbReference>
<evidence type="ECO:0000256" key="9">
    <source>
        <dbReference type="ARBA" id="ARBA00023118"/>
    </source>
</evidence>
<dbReference type="InterPro" id="IPR006483">
    <property type="entry name" value="CRISPR-assoc_Cas3_HD"/>
</dbReference>
<dbReference type="NCBIfam" id="TIGR01587">
    <property type="entry name" value="cas3_core"/>
    <property type="match status" value="1"/>
</dbReference>
<dbReference type="SUPFAM" id="SSF52540">
    <property type="entry name" value="P-loop containing nucleoside triphosphate hydrolases"/>
    <property type="match status" value="1"/>
</dbReference>
<keyword evidence="4" id="KW-0479">Metal-binding</keyword>
<keyword evidence="5" id="KW-0547">Nucleotide-binding</keyword>
<keyword evidence="9" id="KW-0051">Antiviral defense</keyword>
<dbReference type="Gene3D" id="1.10.3210.30">
    <property type="match status" value="1"/>
</dbReference>
<keyword evidence="8" id="KW-0067">ATP-binding</keyword>
<name>A0A447NKT2_SALET</name>
<proteinExistence type="inferred from homology"/>
<dbReference type="Pfam" id="PF18019">
    <property type="entry name" value="Cas3_HD"/>
    <property type="match status" value="1"/>
</dbReference>
<dbReference type="InterPro" id="IPR014001">
    <property type="entry name" value="Helicase_ATP-bd"/>
</dbReference>
<evidence type="ECO:0000256" key="8">
    <source>
        <dbReference type="ARBA" id="ARBA00022840"/>
    </source>
</evidence>
<dbReference type="GO" id="GO:0046872">
    <property type="term" value="F:metal ion binding"/>
    <property type="evidence" value="ECO:0007669"/>
    <property type="project" value="UniProtKB-KW"/>
</dbReference>
<gene>
    <name evidence="11" type="primary">SBOV29791</name>
    <name evidence="11" type="ORF">NCTC7406_01134</name>
</gene>
<dbReference type="GO" id="GO:0004518">
    <property type="term" value="F:nuclease activity"/>
    <property type="evidence" value="ECO:0007669"/>
    <property type="project" value="UniProtKB-KW"/>
</dbReference>
<dbReference type="Proteomes" id="UP000276345">
    <property type="component" value="Chromosome"/>
</dbReference>
<evidence type="ECO:0000256" key="6">
    <source>
        <dbReference type="ARBA" id="ARBA00022801"/>
    </source>
</evidence>
<evidence type="ECO:0000256" key="2">
    <source>
        <dbReference type="ARBA" id="ARBA00009046"/>
    </source>
</evidence>
<sequence>MTQMEYLNYLRYWGKTNKSNKDISPPYHLLAYHCLDVAACGYYIIKNNIFDSRSILEKCGIIGTNAENWIIWFLASHDIGKFARGFQKYAEFPDSPLVPPVSGISALERHDSLGFYLWGKLLEGWSAGSNEIIAGIEPENRARFESALNSWMLISTGHHGIPPDTMKNRSSLAFTDEDIVAATHYLEALSELFPFTLPQEWKTKAGRKCLKQHSWFFAGLVTLADWMGSDETQFPMLSEPMSLKDYWPLACEKAQQAILRMPPLSQHSHYQDHRALFPFIQTLTPLQQRASELDISAPGAQLVVLEDVTGAGKTEAALILTHRLMSANKGHGLYVGLPTMATANAMYQRLASAYHALFTDESRPSLILAHGGREMSDSFRQSIWQPTENIAEDYARDDGNATTECHTWFADSRKKALLAEVGVGTLDQLLMAVMPFRHQSLRLLGMRDKILLLDEVHAYDGYMVKLLEGLLRFHAAQGGSAIILSATLPAALREKLLNAFSDGAGFMSAGGSDNAGYPWLSHLTSSGLLEQPLATRPEVQRTVAVNWIQQRQEALDIIYRVVSAGQCVCWIRNTVDDALDTYQQLLHEGIVPEQDLLLFHSRFAFIDRIAIENKTLNWFGNNAPVSERRGKVLIATQVVEQSLDLDFDWMITDLAPIDLLIQRAGRLQRHIRDAHGQRKSTLPDERQPPVLHILSPHWQEQAEEGWLGQELKGTGFVYADHACLWRTQALLRQYGEIRMPDNARTLVDGVYEQKITAPEGLQTLSDIAFGKVLSQRSVAAQNLLRHDLGYDREASDFLWDKDREFSTRLGEESVDIYLAWQDEEGELHPVVAQGDFCWEMSRLSVRLSWWRKQSGEFLLPGEEALERFRKKQHRPTAQVVLVSAEGEARYYNKQTGLGSQ</sequence>
<keyword evidence="7 11" id="KW-0347">Helicase</keyword>
<evidence type="ECO:0000259" key="10">
    <source>
        <dbReference type="PROSITE" id="PS51643"/>
    </source>
</evidence>
<evidence type="ECO:0000313" key="12">
    <source>
        <dbReference type="Proteomes" id="UP000276345"/>
    </source>
</evidence>
<dbReference type="GO" id="GO:0016787">
    <property type="term" value="F:hydrolase activity"/>
    <property type="evidence" value="ECO:0007669"/>
    <property type="project" value="UniProtKB-KW"/>
</dbReference>
<dbReference type="PANTHER" id="PTHR47963:SF9">
    <property type="entry name" value="CRISPR-ASSOCIATED ENDONUCLEASE_HELICASE CAS3"/>
    <property type="match status" value="1"/>
</dbReference>
<dbReference type="CDD" id="cd09641">
    <property type="entry name" value="Cas3''_I"/>
    <property type="match status" value="1"/>
</dbReference>
<evidence type="ECO:0000256" key="4">
    <source>
        <dbReference type="ARBA" id="ARBA00022723"/>
    </source>
</evidence>
<evidence type="ECO:0000256" key="7">
    <source>
        <dbReference type="ARBA" id="ARBA00022806"/>
    </source>
</evidence>
<protein>
    <submittedName>
        <fullName evidence="11">Helicase Cas3</fullName>
    </submittedName>
</protein>
<dbReference type="InterPro" id="IPR054712">
    <property type="entry name" value="Cas3-like_dom"/>
</dbReference>
<reference evidence="11 12" key="1">
    <citation type="submission" date="2018-12" db="EMBL/GenBank/DDBJ databases">
        <authorList>
            <consortium name="Pathogen Informatics"/>
        </authorList>
    </citation>
    <scope>NUCLEOTIDE SEQUENCE [LARGE SCALE GENOMIC DNA]</scope>
    <source>
        <strain evidence="11 12">NCTC7406</strain>
    </source>
</reference>
<evidence type="ECO:0000256" key="3">
    <source>
        <dbReference type="ARBA" id="ARBA00022722"/>
    </source>
</evidence>